<protein>
    <submittedName>
        <fullName evidence="2">Uncharacterized protein</fullName>
    </submittedName>
</protein>
<evidence type="ECO:0000313" key="2">
    <source>
        <dbReference type="EMBL" id="KAI9562488.1"/>
    </source>
</evidence>
<evidence type="ECO:0000256" key="1">
    <source>
        <dbReference type="SAM" id="Phobius"/>
    </source>
</evidence>
<name>A0AAD5LR84_9CRUS</name>
<sequence length="77" mass="8935">MSILNGSEIDGALSDIQWIRQDAPYLFISLIYILSRYYCVYLEFSRACHYLMKISLSEPTLMTWSGPNRSNIVPVRN</sequence>
<accession>A0AAD5LR84</accession>
<proteinExistence type="predicted"/>
<feature type="transmembrane region" description="Helical" evidence="1">
    <location>
        <begin position="23"/>
        <end position="44"/>
    </location>
</feature>
<dbReference type="Proteomes" id="UP000820818">
    <property type="component" value="Linkage Group LG2"/>
</dbReference>
<keyword evidence="3" id="KW-1185">Reference proteome</keyword>
<dbReference type="EMBL" id="WJBH02000002">
    <property type="protein sequence ID" value="KAI9562488.1"/>
    <property type="molecule type" value="Genomic_DNA"/>
</dbReference>
<keyword evidence="1" id="KW-0472">Membrane</keyword>
<reference evidence="2 3" key="1">
    <citation type="submission" date="2022-05" db="EMBL/GenBank/DDBJ databases">
        <title>A multi-omics perspective on studying reproductive biology in Daphnia sinensis.</title>
        <authorList>
            <person name="Jia J."/>
        </authorList>
    </citation>
    <scope>NUCLEOTIDE SEQUENCE [LARGE SCALE GENOMIC DNA]</scope>
    <source>
        <strain evidence="2 3">WSL</strain>
    </source>
</reference>
<organism evidence="2 3">
    <name type="scientific">Daphnia sinensis</name>
    <dbReference type="NCBI Taxonomy" id="1820382"/>
    <lineage>
        <taxon>Eukaryota</taxon>
        <taxon>Metazoa</taxon>
        <taxon>Ecdysozoa</taxon>
        <taxon>Arthropoda</taxon>
        <taxon>Crustacea</taxon>
        <taxon>Branchiopoda</taxon>
        <taxon>Diplostraca</taxon>
        <taxon>Cladocera</taxon>
        <taxon>Anomopoda</taxon>
        <taxon>Daphniidae</taxon>
        <taxon>Daphnia</taxon>
        <taxon>Daphnia similis group</taxon>
    </lineage>
</organism>
<keyword evidence="1" id="KW-0812">Transmembrane</keyword>
<dbReference type="AlphaFoldDB" id="A0AAD5LR84"/>
<gene>
    <name evidence="2" type="ORF">GHT06_009925</name>
</gene>
<evidence type="ECO:0000313" key="3">
    <source>
        <dbReference type="Proteomes" id="UP000820818"/>
    </source>
</evidence>
<keyword evidence="1" id="KW-1133">Transmembrane helix</keyword>
<comment type="caution">
    <text evidence="2">The sequence shown here is derived from an EMBL/GenBank/DDBJ whole genome shotgun (WGS) entry which is preliminary data.</text>
</comment>